<dbReference type="InterPro" id="IPR007125">
    <property type="entry name" value="H2A/H2B/H3"/>
</dbReference>
<keyword evidence="5" id="KW-0238">DNA-binding</keyword>
<dbReference type="GO" id="GO:0005634">
    <property type="term" value="C:nucleus"/>
    <property type="evidence" value="ECO:0007669"/>
    <property type="project" value="UniProtKB-SubCell"/>
</dbReference>
<protein>
    <submittedName>
        <fullName evidence="11">Histone H2A/H2B/H3 domain-containing protein</fullName>
    </submittedName>
</protein>
<organism evidence="10 11">
    <name type="scientific">Globodera rostochiensis</name>
    <name type="common">Golden nematode worm</name>
    <name type="synonym">Heterodera rostochiensis</name>
    <dbReference type="NCBI Taxonomy" id="31243"/>
    <lineage>
        <taxon>Eukaryota</taxon>
        <taxon>Metazoa</taxon>
        <taxon>Ecdysozoa</taxon>
        <taxon>Nematoda</taxon>
        <taxon>Chromadorea</taxon>
        <taxon>Rhabditida</taxon>
        <taxon>Tylenchina</taxon>
        <taxon>Tylenchomorpha</taxon>
        <taxon>Tylenchoidea</taxon>
        <taxon>Heteroderidae</taxon>
        <taxon>Heteroderinae</taxon>
        <taxon>Globodera</taxon>
    </lineage>
</organism>
<dbReference type="Pfam" id="PF00125">
    <property type="entry name" value="Histone"/>
    <property type="match status" value="1"/>
</dbReference>
<comment type="similarity">
    <text evidence="3">Belongs to the histone H3 family.</text>
</comment>
<evidence type="ECO:0000256" key="7">
    <source>
        <dbReference type="ARBA" id="ARBA00023269"/>
    </source>
</evidence>
<comment type="subcellular location">
    <subcellularLocation>
        <location evidence="2">Chromosome</location>
    </subcellularLocation>
    <subcellularLocation>
        <location evidence="1">Nucleus</location>
    </subcellularLocation>
</comment>
<dbReference type="FunFam" id="1.10.20.10:FF:000085">
    <property type="entry name" value="Histone H3.2"/>
    <property type="match status" value="1"/>
</dbReference>
<dbReference type="InterPro" id="IPR009072">
    <property type="entry name" value="Histone-fold"/>
</dbReference>
<proteinExistence type="inferred from homology"/>
<keyword evidence="4" id="KW-0158">Chromosome</keyword>
<keyword evidence="6" id="KW-0539">Nucleus</keyword>
<evidence type="ECO:0000256" key="3">
    <source>
        <dbReference type="ARBA" id="ARBA00010343"/>
    </source>
</evidence>
<dbReference type="CDD" id="cd22911">
    <property type="entry name" value="HFD_H3"/>
    <property type="match status" value="1"/>
</dbReference>
<dbReference type="GO" id="GO:0030527">
    <property type="term" value="F:structural constituent of chromatin"/>
    <property type="evidence" value="ECO:0007669"/>
    <property type="project" value="InterPro"/>
</dbReference>
<dbReference type="SUPFAM" id="SSF47113">
    <property type="entry name" value="Histone-fold"/>
    <property type="match status" value="1"/>
</dbReference>
<keyword evidence="7" id="KW-0544">Nucleosome core</keyword>
<evidence type="ECO:0000259" key="9">
    <source>
        <dbReference type="Pfam" id="PF00125"/>
    </source>
</evidence>
<dbReference type="WBParaSite" id="Gr19_v10_g16553.t1">
    <property type="protein sequence ID" value="Gr19_v10_g16553.t1"/>
    <property type="gene ID" value="Gr19_v10_g16553"/>
</dbReference>
<evidence type="ECO:0000313" key="11">
    <source>
        <dbReference type="WBParaSite" id="Gr19_v10_g16553.t1"/>
    </source>
</evidence>
<dbReference type="PANTHER" id="PTHR11426">
    <property type="entry name" value="HISTONE H3"/>
    <property type="match status" value="1"/>
</dbReference>
<accession>A0A914HFR3</accession>
<keyword evidence="10" id="KW-1185">Reference proteome</keyword>
<feature type="region of interest" description="Disordered" evidence="8">
    <location>
        <begin position="1"/>
        <end position="25"/>
    </location>
</feature>
<sequence>MARTKQTAKKTQSKKTQDGSSQSQQFQLHTLRKQLATKRGPKRAVGYKELPPVKLHQKRYHKKGALALKEIRKFQKSVNLLIPRRRFVLLVREITQELGATAYMWKALGLIALQEAAEAYLIGLFEDTNLCAIHAGRVTVMPKDMQLVRKIRGESFIAPMSSQR</sequence>
<feature type="compositionally biased region" description="Basic residues" evidence="8">
    <location>
        <begin position="1"/>
        <end position="13"/>
    </location>
</feature>
<evidence type="ECO:0000256" key="6">
    <source>
        <dbReference type="ARBA" id="ARBA00023242"/>
    </source>
</evidence>
<dbReference type="Gene3D" id="1.10.20.10">
    <property type="entry name" value="Histone, subunit A"/>
    <property type="match status" value="1"/>
</dbReference>
<evidence type="ECO:0000256" key="2">
    <source>
        <dbReference type="ARBA" id="ARBA00004286"/>
    </source>
</evidence>
<evidence type="ECO:0000256" key="8">
    <source>
        <dbReference type="SAM" id="MobiDB-lite"/>
    </source>
</evidence>
<evidence type="ECO:0000256" key="5">
    <source>
        <dbReference type="ARBA" id="ARBA00023125"/>
    </source>
</evidence>
<dbReference type="SMART" id="SM00428">
    <property type="entry name" value="H3"/>
    <property type="match status" value="1"/>
</dbReference>
<dbReference type="AlphaFoldDB" id="A0A914HFR3"/>
<name>A0A914HFR3_GLORO</name>
<dbReference type="GO" id="GO:0046982">
    <property type="term" value="F:protein heterodimerization activity"/>
    <property type="evidence" value="ECO:0007669"/>
    <property type="project" value="InterPro"/>
</dbReference>
<evidence type="ECO:0000256" key="1">
    <source>
        <dbReference type="ARBA" id="ARBA00004123"/>
    </source>
</evidence>
<dbReference type="InterPro" id="IPR000164">
    <property type="entry name" value="Histone_H3/CENP-A"/>
</dbReference>
<evidence type="ECO:0000313" key="10">
    <source>
        <dbReference type="Proteomes" id="UP000887572"/>
    </source>
</evidence>
<dbReference type="GO" id="GO:0003677">
    <property type="term" value="F:DNA binding"/>
    <property type="evidence" value="ECO:0007669"/>
    <property type="project" value="UniProtKB-KW"/>
</dbReference>
<dbReference type="Proteomes" id="UP000887572">
    <property type="component" value="Unplaced"/>
</dbReference>
<reference evidence="11" key="1">
    <citation type="submission" date="2022-11" db="UniProtKB">
        <authorList>
            <consortium name="WormBaseParasite"/>
        </authorList>
    </citation>
    <scope>IDENTIFICATION</scope>
</reference>
<feature type="domain" description="Core Histone H2A/H2B/H3" evidence="9">
    <location>
        <begin position="64"/>
        <end position="151"/>
    </location>
</feature>
<evidence type="ECO:0000256" key="4">
    <source>
        <dbReference type="ARBA" id="ARBA00022454"/>
    </source>
</evidence>
<dbReference type="GO" id="GO:0000786">
    <property type="term" value="C:nucleosome"/>
    <property type="evidence" value="ECO:0007669"/>
    <property type="project" value="UniProtKB-KW"/>
</dbReference>